<dbReference type="PROSITE" id="PS00981">
    <property type="entry name" value="G_PROTEIN_RECEP_F3_3"/>
    <property type="match status" value="1"/>
</dbReference>
<dbReference type="PRINTS" id="PR00248">
    <property type="entry name" value="GPCRMGR"/>
</dbReference>
<proteinExistence type="evidence at transcript level"/>
<dbReference type="InterPro" id="IPR050726">
    <property type="entry name" value="mGluR"/>
</dbReference>
<keyword evidence="8" id="KW-0675">Receptor</keyword>
<evidence type="ECO:0000256" key="11">
    <source>
        <dbReference type="SAM" id="Phobius"/>
    </source>
</evidence>
<evidence type="ECO:0000256" key="2">
    <source>
        <dbReference type="ARBA" id="ARBA00022475"/>
    </source>
</evidence>
<feature type="transmembrane region" description="Helical" evidence="11">
    <location>
        <begin position="125"/>
        <end position="149"/>
    </location>
</feature>
<dbReference type="InterPro" id="IPR017978">
    <property type="entry name" value="GPCR_3_C"/>
</dbReference>
<feature type="domain" description="G-protein coupled receptors family 3 profile" evidence="12">
    <location>
        <begin position="123"/>
        <end position="385"/>
    </location>
</feature>
<feature type="transmembrane region" description="Helical" evidence="11">
    <location>
        <begin position="284"/>
        <end position="303"/>
    </location>
</feature>
<feature type="transmembrane region" description="Helical" evidence="11">
    <location>
        <begin position="315"/>
        <end position="337"/>
    </location>
</feature>
<evidence type="ECO:0000256" key="10">
    <source>
        <dbReference type="ARBA" id="ARBA00023224"/>
    </source>
</evidence>
<sequence>MNYQYSYDATAGRKIYKYETVGNWKDNVLLINKAIRWPEHKMLGNIPIKSICSRLCNLDQIRIFNQKKRCCWSCRSCSKTQYINKSAGFDEKCVKCPKGFLATSKKTECKEIDPSFTHWEDVGSIMAIIFSCIGLIITIAIMAILAKFHNTPVVKSSTRELMYAILVGIALSYLTIFPLLHKPTVLSCYLTRIMPGLSFSLIFGSLVTKTNRIFRILAISKKKIIYRKGRFLTTTAQIVIVFLLNVIEIAIISAMIWQQPPNPIKLYISNDKVYLICNTPSSSLMISMGFDAILIAFCTWYAFKTRNLPENFNEAKFIGFTMYTTCIIWIGLVVIYLSTDLQVISLCFAIDLTATICIILLFLPKVYIILFRPEKNERSAFTTTTEIQCHIGSGSNNQNLKKNSKVLPKIQQATDSPNYSHTNLNNLDEDFLSLKSSFNNLPLIEGLIKPAVGKENKIIQTDSSLIEEVVHNSLSICKEENFVLISQMISCFDSLKFDWSKIFIPHRLNIELTNGMHSVTEITPVKFMDEN</sequence>
<protein>
    <submittedName>
        <fullName evidence="13">GCR154</fullName>
    </submittedName>
</protein>
<evidence type="ECO:0000256" key="6">
    <source>
        <dbReference type="ARBA" id="ARBA00023040"/>
    </source>
</evidence>
<dbReference type="EMBL" id="KX018948">
    <property type="protein sequence ID" value="ANO39109.1"/>
    <property type="molecule type" value="mRNA"/>
</dbReference>
<evidence type="ECO:0000256" key="8">
    <source>
        <dbReference type="ARBA" id="ARBA00023170"/>
    </source>
</evidence>
<evidence type="ECO:0000256" key="1">
    <source>
        <dbReference type="ARBA" id="ARBA00004651"/>
    </source>
</evidence>
<feature type="transmembrane region" description="Helical" evidence="11">
    <location>
        <begin position="161"/>
        <end position="181"/>
    </location>
</feature>
<evidence type="ECO:0000256" key="3">
    <source>
        <dbReference type="ARBA" id="ARBA00022692"/>
    </source>
</evidence>
<keyword evidence="4" id="KW-0732">Signal</keyword>
<evidence type="ECO:0000313" key="13">
    <source>
        <dbReference type="EMBL" id="ANO39109.1"/>
    </source>
</evidence>
<keyword evidence="10" id="KW-0807">Transducer</keyword>
<dbReference type="AlphaFoldDB" id="A0A193KUP1"/>
<comment type="subcellular location">
    <subcellularLocation>
        <location evidence="1">Cell membrane</location>
        <topology evidence="1">Multi-pass membrane protein</topology>
    </subcellularLocation>
</comment>
<evidence type="ECO:0000256" key="9">
    <source>
        <dbReference type="ARBA" id="ARBA00023180"/>
    </source>
</evidence>
<feature type="transmembrane region" description="Helical" evidence="11">
    <location>
        <begin position="343"/>
        <end position="363"/>
    </location>
</feature>
<keyword evidence="9" id="KW-0325">Glycoprotein</keyword>
<keyword evidence="2" id="KW-1003">Cell membrane</keyword>
<keyword evidence="3 11" id="KW-0812">Transmembrane</keyword>
<accession>A0A193KUP1</accession>
<dbReference type="InterPro" id="IPR000337">
    <property type="entry name" value="GPCR_3"/>
</dbReference>
<dbReference type="GO" id="GO:0005886">
    <property type="term" value="C:plasma membrane"/>
    <property type="evidence" value="ECO:0007669"/>
    <property type="project" value="UniProtKB-SubCell"/>
</dbReference>
<keyword evidence="6" id="KW-0297">G-protein coupled receptor</keyword>
<feature type="transmembrane region" description="Helical" evidence="11">
    <location>
        <begin position="193"/>
        <end position="210"/>
    </location>
</feature>
<feature type="transmembrane region" description="Helical" evidence="11">
    <location>
        <begin position="231"/>
        <end position="257"/>
    </location>
</feature>
<name>A0A193KUP1_SCHMD</name>
<dbReference type="FunFam" id="2.10.50.30:FF:000004">
    <property type="entry name" value="Taste receptor type 1 member 3-like protein"/>
    <property type="match status" value="1"/>
</dbReference>
<organism evidence="13">
    <name type="scientific">Schmidtea mediterranea</name>
    <name type="common">Freshwater planarian flatworm</name>
    <dbReference type="NCBI Taxonomy" id="79327"/>
    <lineage>
        <taxon>Eukaryota</taxon>
        <taxon>Metazoa</taxon>
        <taxon>Spiralia</taxon>
        <taxon>Lophotrochozoa</taxon>
        <taxon>Platyhelminthes</taxon>
        <taxon>Rhabditophora</taxon>
        <taxon>Seriata</taxon>
        <taxon>Tricladida</taxon>
        <taxon>Continenticola</taxon>
        <taxon>Geoplanoidea</taxon>
        <taxon>Dugesiidae</taxon>
        <taxon>Schmidtea</taxon>
    </lineage>
</organism>
<evidence type="ECO:0000256" key="4">
    <source>
        <dbReference type="ARBA" id="ARBA00022729"/>
    </source>
</evidence>
<dbReference type="Pfam" id="PF00003">
    <property type="entry name" value="7tm_3"/>
    <property type="match status" value="1"/>
</dbReference>
<evidence type="ECO:0000256" key="5">
    <source>
        <dbReference type="ARBA" id="ARBA00022989"/>
    </source>
</evidence>
<keyword evidence="7 11" id="KW-0472">Membrane</keyword>
<evidence type="ECO:0000256" key="7">
    <source>
        <dbReference type="ARBA" id="ARBA00023136"/>
    </source>
</evidence>
<dbReference type="PANTHER" id="PTHR24060">
    <property type="entry name" value="METABOTROPIC GLUTAMATE RECEPTOR"/>
    <property type="match status" value="1"/>
</dbReference>
<dbReference type="InterPro" id="IPR038550">
    <property type="entry name" value="GPCR_3_9-Cys_sf"/>
</dbReference>
<dbReference type="InterPro" id="IPR017979">
    <property type="entry name" value="GPCR_3_CS"/>
</dbReference>
<dbReference type="GO" id="GO:0004930">
    <property type="term" value="F:G protein-coupled receptor activity"/>
    <property type="evidence" value="ECO:0007669"/>
    <property type="project" value="UniProtKB-KW"/>
</dbReference>
<dbReference type="Gene3D" id="2.10.50.30">
    <property type="entry name" value="GPCR, family 3, nine cysteines domain"/>
    <property type="match status" value="1"/>
</dbReference>
<gene>
    <name evidence="13" type="primary">gcr154</name>
</gene>
<evidence type="ECO:0000259" key="12">
    <source>
        <dbReference type="PROSITE" id="PS50259"/>
    </source>
</evidence>
<dbReference type="PROSITE" id="PS50259">
    <property type="entry name" value="G_PROTEIN_RECEP_F3_4"/>
    <property type="match status" value="1"/>
</dbReference>
<keyword evidence="5 11" id="KW-1133">Transmembrane helix</keyword>
<reference evidence="13" key="1">
    <citation type="journal article" date="2016" name="PLoS Biol.">
        <title>GPCRs Direct Germline Development and Somatic Gonad Function in Planarians.</title>
        <authorList>
            <person name="Saberi A."/>
            <person name="Jamal A."/>
            <person name="Beets I."/>
            <person name="Schoofs L."/>
            <person name="Newmark P.A."/>
        </authorList>
    </citation>
    <scope>NUCLEOTIDE SEQUENCE</scope>
</reference>
<dbReference type="CDD" id="cd15285">
    <property type="entry name" value="7tmC_mGluR_group1"/>
    <property type="match status" value="1"/>
</dbReference>